<keyword evidence="1" id="KW-0472">Membrane</keyword>
<dbReference type="RefSeq" id="XP_007377883.1">
    <property type="nucleotide sequence ID" value="XM_007377821.1"/>
</dbReference>
<dbReference type="AlphaFoldDB" id="G3AV43"/>
<sequence length="292" mass="33716">MELQGIVSDMNRNQITSAQLEQQYGANNVAIEITDSDEDYQYNSEDDALDSEEDGLEFEEYEYDSEDDAIDLQEGFLDSEDDGFDLEQDYLDQNVDQQPDPFAAHDLDSYQEQQRDIVASHDPVIEINQQEGIIRLMNSVIRIFCPQIWTLFNDNLGLQPVAHETCLIIIIMIVVGFILRIVLFYDFKTSIETIYTKLYPMCEVMAYKINYPDSVVRSCYHKYLSDGAPLAKINIYWSSMNKALLNCLEEGNREFDVSPPLPRIEIMFPKKILEHALRMCFLENSKCVGSLF</sequence>
<evidence type="ECO:0000256" key="1">
    <source>
        <dbReference type="SAM" id="Phobius"/>
    </source>
</evidence>
<dbReference type="KEGG" id="spaa:SPAPADRAFT_63734"/>
<dbReference type="HOGENOM" id="CLU_954950_0_0_1"/>
<evidence type="ECO:0000313" key="2">
    <source>
        <dbReference type="EMBL" id="EGW30117.1"/>
    </source>
</evidence>
<dbReference type="EMBL" id="GL996506">
    <property type="protein sequence ID" value="EGW30117.1"/>
    <property type="molecule type" value="Genomic_DNA"/>
</dbReference>
<proteinExistence type="predicted"/>
<dbReference type="Proteomes" id="UP000000709">
    <property type="component" value="Unassembled WGS sequence"/>
</dbReference>
<feature type="transmembrane region" description="Helical" evidence="1">
    <location>
        <begin position="167"/>
        <end position="187"/>
    </location>
</feature>
<keyword evidence="3" id="KW-1185">Reference proteome</keyword>
<dbReference type="GeneID" id="18874887"/>
<keyword evidence="1" id="KW-0812">Transmembrane</keyword>
<evidence type="ECO:0000313" key="3">
    <source>
        <dbReference type="Proteomes" id="UP000000709"/>
    </source>
</evidence>
<reference evidence="2 3" key="1">
    <citation type="journal article" date="2011" name="Proc. Natl. Acad. Sci. U.S.A.">
        <title>Comparative genomics of xylose-fermenting fungi for enhanced biofuel production.</title>
        <authorList>
            <person name="Wohlbach D.J."/>
            <person name="Kuo A."/>
            <person name="Sato T.K."/>
            <person name="Potts K.M."/>
            <person name="Salamov A.A."/>
            <person name="LaButti K.M."/>
            <person name="Sun H."/>
            <person name="Clum A."/>
            <person name="Pangilinan J.L."/>
            <person name="Lindquist E.A."/>
            <person name="Lucas S."/>
            <person name="Lapidus A."/>
            <person name="Jin M."/>
            <person name="Gunawan C."/>
            <person name="Balan V."/>
            <person name="Dale B.E."/>
            <person name="Jeffries T.W."/>
            <person name="Zinkel R."/>
            <person name="Barry K.W."/>
            <person name="Grigoriev I.V."/>
            <person name="Gasch A.P."/>
        </authorList>
    </citation>
    <scope>NUCLEOTIDE SEQUENCE [LARGE SCALE GENOMIC DNA]</scope>
    <source>
        <strain evidence="3">NRRL Y-27907 / 11-Y1</strain>
    </source>
</reference>
<organism evidence="3">
    <name type="scientific">Spathaspora passalidarum (strain NRRL Y-27907 / 11-Y1)</name>
    <dbReference type="NCBI Taxonomy" id="619300"/>
    <lineage>
        <taxon>Eukaryota</taxon>
        <taxon>Fungi</taxon>
        <taxon>Dikarya</taxon>
        <taxon>Ascomycota</taxon>
        <taxon>Saccharomycotina</taxon>
        <taxon>Pichiomycetes</taxon>
        <taxon>Debaryomycetaceae</taxon>
        <taxon>Spathaspora</taxon>
    </lineage>
</organism>
<protein>
    <submittedName>
        <fullName evidence="2">Uncharacterized protein</fullName>
    </submittedName>
</protein>
<accession>G3AV43</accession>
<gene>
    <name evidence="2" type="ORF">SPAPADRAFT_63734</name>
</gene>
<dbReference type="InParanoid" id="G3AV43"/>
<name>G3AV43_SPAPN</name>
<feature type="non-terminal residue" evidence="2">
    <location>
        <position position="292"/>
    </location>
</feature>
<keyword evidence="1" id="KW-1133">Transmembrane helix</keyword>